<reference evidence="1 2" key="1">
    <citation type="submission" date="2014-03" db="EMBL/GenBank/DDBJ databases">
        <title>Draft genome of the hookworm Oesophagostomum dentatum.</title>
        <authorList>
            <person name="Mitreva M."/>
        </authorList>
    </citation>
    <scope>NUCLEOTIDE SEQUENCE [LARGE SCALE GENOMIC DNA]</scope>
    <source>
        <strain evidence="1 2">OD-Hann</strain>
    </source>
</reference>
<sequence>GGDSQKCELSYGFRNSIRPERGAEPAHRRTDGGSCAVELCESREYCESGRWMSAAHSTQVDTAGAEGTAANSRLLTSAHVAAIEVCANSHSQVGIPHAIHDGEREEIPVRSTAAARLPQV</sequence>
<protein>
    <submittedName>
        <fullName evidence="1">Uncharacterized protein</fullName>
    </submittedName>
</protein>
<organism evidence="1 2">
    <name type="scientific">Oesophagostomum dentatum</name>
    <name type="common">Nodular worm</name>
    <dbReference type="NCBI Taxonomy" id="61180"/>
    <lineage>
        <taxon>Eukaryota</taxon>
        <taxon>Metazoa</taxon>
        <taxon>Ecdysozoa</taxon>
        <taxon>Nematoda</taxon>
        <taxon>Chromadorea</taxon>
        <taxon>Rhabditida</taxon>
        <taxon>Rhabditina</taxon>
        <taxon>Rhabditomorpha</taxon>
        <taxon>Strongyloidea</taxon>
        <taxon>Strongylidae</taxon>
        <taxon>Oesophagostomum</taxon>
    </lineage>
</organism>
<dbReference type="AlphaFoldDB" id="A0A0B1THP2"/>
<keyword evidence="2" id="KW-1185">Reference proteome</keyword>
<accession>A0A0B1THP2</accession>
<gene>
    <name evidence="1" type="ORF">OESDEN_03268</name>
</gene>
<proteinExistence type="predicted"/>
<feature type="non-terminal residue" evidence="1">
    <location>
        <position position="1"/>
    </location>
</feature>
<evidence type="ECO:0000313" key="1">
    <source>
        <dbReference type="EMBL" id="KHJ96769.1"/>
    </source>
</evidence>
<dbReference type="Proteomes" id="UP000053660">
    <property type="component" value="Unassembled WGS sequence"/>
</dbReference>
<dbReference type="EMBL" id="KN549592">
    <property type="protein sequence ID" value="KHJ96769.1"/>
    <property type="molecule type" value="Genomic_DNA"/>
</dbReference>
<name>A0A0B1THP2_OESDE</name>
<evidence type="ECO:0000313" key="2">
    <source>
        <dbReference type="Proteomes" id="UP000053660"/>
    </source>
</evidence>
<dbReference type="OrthoDB" id="10456369at2759"/>